<evidence type="ECO:0000256" key="2">
    <source>
        <dbReference type="SAM" id="SignalP"/>
    </source>
</evidence>
<gene>
    <name evidence="3" type="ORF">TM35_001121030</name>
</gene>
<proteinExistence type="predicted"/>
<keyword evidence="2" id="KW-0732">Signal</keyword>
<feature type="region of interest" description="Disordered" evidence="1">
    <location>
        <begin position="46"/>
        <end position="134"/>
    </location>
</feature>
<dbReference type="RefSeq" id="XP_028876982.1">
    <property type="nucleotide sequence ID" value="XM_029031720.1"/>
</dbReference>
<comment type="caution">
    <text evidence="3">The sequence shown here is derived from an EMBL/GenBank/DDBJ whole genome shotgun (WGS) entry which is preliminary data.</text>
</comment>
<dbReference type="AlphaFoldDB" id="A0A1X0NDZ1"/>
<name>A0A1X0NDZ1_9TRYP</name>
<evidence type="ECO:0000313" key="4">
    <source>
        <dbReference type="Proteomes" id="UP000192257"/>
    </source>
</evidence>
<feature type="non-terminal residue" evidence="3">
    <location>
        <position position="134"/>
    </location>
</feature>
<feature type="compositionally biased region" description="Low complexity" evidence="1">
    <location>
        <begin position="86"/>
        <end position="116"/>
    </location>
</feature>
<organism evidence="3 4">
    <name type="scientific">Trypanosoma theileri</name>
    <dbReference type="NCBI Taxonomy" id="67003"/>
    <lineage>
        <taxon>Eukaryota</taxon>
        <taxon>Discoba</taxon>
        <taxon>Euglenozoa</taxon>
        <taxon>Kinetoplastea</taxon>
        <taxon>Metakinetoplastina</taxon>
        <taxon>Trypanosomatida</taxon>
        <taxon>Trypanosomatidae</taxon>
        <taxon>Trypanosoma</taxon>
    </lineage>
</organism>
<protein>
    <recommendedName>
        <fullName evidence="5">Mucin-associated surface protein (MASP)</fullName>
    </recommendedName>
</protein>
<feature type="chain" id="PRO_5010879887" description="Mucin-associated surface protein (MASP)" evidence="2">
    <location>
        <begin position="26"/>
        <end position="134"/>
    </location>
</feature>
<evidence type="ECO:0008006" key="5">
    <source>
        <dbReference type="Google" id="ProtNLM"/>
    </source>
</evidence>
<dbReference type="VEuPathDB" id="TriTrypDB:TM35_001121030"/>
<feature type="compositionally biased region" description="Polar residues" evidence="1">
    <location>
        <begin position="124"/>
        <end position="134"/>
    </location>
</feature>
<sequence>MMMRRVMCVLAVVLCCACGYTMTAAATTVNAGQPKAVMAHWSGWGDLDLSVPKKAGPEPDKGRTGADPQKLTPDALPGAEERKDSLVSSELESHSVTGDGTVSPSQVQVQEQQKVVRPTEDEQSLQVSQPKEQP</sequence>
<dbReference type="GeneID" id="39991500"/>
<keyword evidence="4" id="KW-1185">Reference proteome</keyword>
<evidence type="ECO:0000256" key="1">
    <source>
        <dbReference type="SAM" id="MobiDB-lite"/>
    </source>
</evidence>
<feature type="compositionally biased region" description="Basic and acidic residues" evidence="1">
    <location>
        <begin position="55"/>
        <end position="64"/>
    </location>
</feature>
<dbReference type="Proteomes" id="UP000192257">
    <property type="component" value="Unassembled WGS sequence"/>
</dbReference>
<evidence type="ECO:0000313" key="3">
    <source>
        <dbReference type="EMBL" id="ORC81586.1"/>
    </source>
</evidence>
<dbReference type="EMBL" id="NBCO01000112">
    <property type="protein sequence ID" value="ORC81586.1"/>
    <property type="molecule type" value="Genomic_DNA"/>
</dbReference>
<reference evidence="3 4" key="1">
    <citation type="submission" date="2017-03" db="EMBL/GenBank/DDBJ databases">
        <title>An alternative strategy for trypanosome survival in the mammalian bloodstream revealed through genome and transcriptome analysis of the ubiquitous bovine parasite Trypanosoma (Megatrypanum) theileri.</title>
        <authorList>
            <person name="Kelly S."/>
            <person name="Ivens A."/>
            <person name="Mott A."/>
            <person name="O'Neill E."/>
            <person name="Emms D."/>
            <person name="Macleod O."/>
            <person name="Voorheis P."/>
            <person name="Matthews J."/>
            <person name="Matthews K."/>
            <person name="Carrington M."/>
        </authorList>
    </citation>
    <scope>NUCLEOTIDE SEQUENCE [LARGE SCALE GENOMIC DNA]</scope>
    <source>
        <strain evidence="3">Edinburgh</strain>
    </source>
</reference>
<accession>A0A1X0NDZ1</accession>
<feature type="signal peptide" evidence="2">
    <location>
        <begin position="1"/>
        <end position="25"/>
    </location>
</feature>